<dbReference type="GO" id="GO:0051191">
    <property type="term" value="P:prosthetic group biosynthetic process"/>
    <property type="evidence" value="ECO:0007669"/>
    <property type="project" value="InterPro"/>
</dbReference>
<dbReference type="Pfam" id="PF03802">
    <property type="entry name" value="CitX"/>
    <property type="match status" value="1"/>
</dbReference>
<keyword evidence="4" id="KW-0548">Nucleotidyltransferase</keyword>
<sequence>MRLFPELATCHDVSIPELLASRDERQARQRAWLTRHATPLVSFTVVVPGPIKDSALTRRIFNHGVTALHTLAEEYGWTIREQAALASASGPRRPDV</sequence>
<evidence type="ECO:0000256" key="3">
    <source>
        <dbReference type="ARBA" id="ARBA00022679"/>
    </source>
</evidence>
<dbReference type="EMBL" id="AFCU01000328">
    <property type="protein sequence ID" value="EHC92924.1"/>
    <property type="molecule type" value="Genomic_DNA"/>
</dbReference>
<keyword evidence="3" id="KW-0808">Transferase</keyword>
<name>G5QWE3_SALSE</name>
<proteinExistence type="predicted"/>
<evidence type="ECO:0000256" key="2">
    <source>
        <dbReference type="ARBA" id="ARBA00016314"/>
    </source>
</evidence>
<evidence type="ECO:0000313" key="6">
    <source>
        <dbReference type="EMBL" id="EHC92924.1"/>
    </source>
</evidence>
<evidence type="ECO:0000256" key="4">
    <source>
        <dbReference type="ARBA" id="ARBA00022695"/>
    </source>
</evidence>
<gene>
    <name evidence="6" type="ORF">LTSESEN_1015</name>
</gene>
<evidence type="ECO:0000256" key="5">
    <source>
        <dbReference type="ARBA" id="ARBA00048574"/>
    </source>
</evidence>
<comment type="caution">
    <text evidence="6">The sequence shown here is derived from an EMBL/GenBank/DDBJ whole genome shotgun (WGS) entry which is preliminary data.</text>
</comment>
<reference evidence="6 7" key="1">
    <citation type="journal article" date="2011" name="BMC Genomics">
        <title>Genome sequencing reveals diversification of virulence factor content and possible host adaptation in distinct subpopulations of Salmonella enterica.</title>
        <authorList>
            <person name="den Bakker H.C."/>
            <person name="Moreno Switt A.I."/>
            <person name="Govoni G."/>
            <person name="Cummings C.A."/>
            <person name="Ranieri M.L."/>
            <person name="Degoricija L."/>
            <person name="Hoelzer K."/>
            <person name="Rodriguez-Rivera L.D."/>
            <person name="Brown S."/>
            <person name="Bolchacova E."/>
            <person name="Furtado M.R."/>
            <person name="Wiedmann M."/>
        </authorList>
    </citation>
    <scope>NUCLEOTIDE SEQUENCE [LARGE SCALE GENOMIC DNA]</scope>
    <source>
        <strain evidence="6 7">A4-543</strain>
    </source>
</reference>
<dbReference type="EC" id="2.7.7.61" evidence="1"/>
<dbReference type="GO" id="GO:0050519">
    <property type="term" value="F:holo-citrate lyase synthase activity"/>
    <property type="evidence" value="ECO:0007669"/>
    <property type="project" value="UniProtKB-EC"/>
</dbReference>
<organism evidence="6 7">
    <name type="scientific">Salmonella enterica subsp. enterica serovar Senftenberg str. A4-543</name>
    <dbReference type="NCBI Taxonomy" id="913082"/>
    <lineage>
        <taxon>Bacteria</taxon>
        <taxon>Pseudomonadati</taxon>
        <taxon>Pseudomonadota</taxon>
        <taxon>Gammaproteobacteria</taxon>
        <taxon>Enterobacterales</taxon>
        <taxon>Enterobacteriaceae</taxon>
        <taxon>Salmonella</taxon>
    </lineage>
</organism>
<dbReference type="Proteomes" id="UP000005065">
    <property type="component" value="Unassembled WGS sequence"/>
</dbReference>
<evidence type="ECO:0000256" key="1">
    <source>
        <dbReference type="ARBA" id="ARBA00012524"/>
    </source>
</evidence>
<accession>G5QWE3</accession>
<comment type="catalytic activity">
    <reaction evidence="5">
        <text>apo-[citrate lyase ACP] + 2'-(5''-triphospho-alpha-D-ribosyl)-3'-dephospho-CoA = holo-[citrate lyase ACP] + diphosphate</text>
        <dbReference type="Rhea" id="RHEA:16333"/>
        <dbReference type="Rhea" id="RHEA-COMP:10157"/>
        <dbReference type="Rhea" id="RHEA-COMP:10158"/>
        <dbReference type="ChEBI" id="CHEBI:29999"/>
        <dbReference type="ChEBI" id="CHEBI:33019"/>
        <dbReference type="ChEBI" id="CHEBI:61378"/>
        <dbReference type="ChEBI" id="CHEBI:82683"/>
        <dbReference type="EC" id="2.7.7.61"/>
    </reaction>
</comment>
<protein>
    <recommendedName>
        <fullName evidence="2">Apo-citrate lyase phosphoribosyl-dephospho-CoA transferase</fullName>
        <ecNumber evidence="1">2.7.7.61</ecNumber>
    </recommendedName>
</protein>
<dbReference type="BioCyc" id="SENT913082:G120J-4486-MONOMER"/>
<evidence type="ECO:0000313" key="7">
    <source>
        <dbReference type="Proteomes" id="UP000005065"/>
    </source>
</evidence>
<dbReference type="InterPro" id="IPR005551">
    <property type="entry name" value="CitX"/>
</dbReference>
<dbReference type="AlphaFoldDB" id="G5QWE3"/>